<keyword evidence="3" id="KW-1185">Reference proteome</keyword>
<gene>
    <name evidence="2" type="ORF">DUI87_31546</name>
</gene>
<sequence length="146" mass="15629">MQRGGALTPAGSSDLRPAPEPPQPRDRPWDCPRDQSRAALCPGIHPGISPESLLPPGLTHGTALSHLLSPGSILELSMEPPPPLDWTREWPQSCHLPLGSTLELSTEPPPAPRTASEPSPVLRIHPGIVHGAFSCPQDQSWSHLLP</sequence>
<evidence type="ECO:0000313" key="3">
    <source>
        <dbReference type="Proteomes" id="UP000269221"/>
    </source>
</evidence>
<evidence type="ECO:0000256" key="1">
    <source>
        <dbReference type="SAM" id="MobiDB-lite"/>
    </source>
</evidence>
<dbReference type="AlphaFoldDB" id="A0A3M0IT21"/>
<feature type="region of interest" description="Disordered" evidence="1">
    <location>
        <begin position="1"/>
        <end position="37"/>
    </location>
</feature>
<protein>
    <submittedName>
        <fullName evidence="2">Uncharacterized protein</fullName>
    </submittedName>
</protein>
<accession>A0A3M0IT21</accession>
<dbReference type="EMBL" id="QRBI01000231">
    <property type="protein sequence ID" value="RMB92017.1"/>
    <property type="molecule type" value="Genomic_DNA"/>
</dbReference>
<dbReference type="Proteomes" id="UP000269221">
    <property type="component" value="Unassembled WGS sequence"/>
</dbReference>
<feature type="region of interest" description="Disordered" evidence="1">
    <location>
        <begin position="99"/>
        <end position="121"/>
    </location>
</feature>
<comment type="caution">
    <text evidence="2">The sequence shown here is derived from an EMBL/GenBank/DDBJ whole genome shotgun (WGS) entry which is preliminary data.</text>
</comment>
<evidence type="ECO:0000313" key="2">
    <source>
        <dbReference type="EMBL" id="RMB92017.1"/>
    </source>
</evidence>
<feature type="compositionally biased region" description="Basic and acidic residues" evidence="1">
    <location>
        <begin position="23"/>
        <end position="36"/>
    </location>
</feature>
<proteinExistence type="predicted"/>
<reference evidence="2 3" key="1">
    <citation type="submission" date="2018-07" db="EMBL/GenBank/DDBJ databases">
        <title>A high quality draft genome assembly of the barn swallow (H. rustica rustica).</title>
        <authorList>
            <person name="Formenti G."/>
            <person name="Chiara M."/>
            <person name="Poveda L."/>
            <person name="Francoijs K.-J."/>
            <person name="Bonisoli-Alquati A."/>
            <person name="Canova L."/>
            <person name="Gianfranceschi L."/>
            <person name="Horner D.S."/>
            <person name="Saino N."/>
        </authorList>
    </citation>
    <scope>NUCLEOTIDE SEQUENCE [LARGE SCALE GENOMIC DNA]</scope>
    <source>
        <strain evidence="2">Chelidonia</strain>
        <tissue evidence="2">Blood</tissue>
    </source>
</reference>
<organism evidence="2 3">
    <name type="scientific">Hirundo rustica rustica</name>
    <dbReference type="NCBI Taxonomy" id="333673"/>
    <lineage>
        <taxon>Eukaryota</taxon>
        <taxon>Metazoa</taxon>
        <taxon>Chordata</taxon>
        <taxon>Craniata</taxon>
        <taxon>Vertebrata</taxon>
        <taxon>Euteleostomi</taxon>
        <taxon>Archelosauria</taxon>
        <taxon>Archosauria</taxon>
        <taxon>Dinosauria</taxon>
        <taxon>Saurischia</taxon>
        <taxon>Theropoda</taxon>
        <taxon>Coelurosauria</taxon>
        <taxon>Aves</taxon>
        <taxon>Neognathae</taxon>
        <taxon>Neoaves</taxon>
        <taxon>Telluraves</taxon>
        <taxon>Australaves</taxon>
        <taxon>Passeriformes</taxon>
        <taxon>Sylvioidea</taxon>
        <taxon>Hirundinidae</taxon>
        <taxon>Hirundo</taxon>
    </lineage>
</organism>
<name>A0A3M0IT21_HIRRU</name>